<evidence type="ECO:0000313" key="2">
    <source>
        <dbReference type="EMBL" id="CAI4060345.1"/>
    </source>
</evidence>
<dbReference type="Proteomes" id="UP001162090">
    <property type="component" value="Chromosome 5"/>
</dbReference>
<evidence type="ECO:0000256" key="1">
    <source>
        <dbReference type="SAM" id="MobiDB-lite"/>
    </source>
</evidence>
<dbReference type="AlphaFoldDB" id="A0AA35JFM7"/>
<name>A0AA35JFM7_SACUV</name>
<organism evidence="2 3">
    <name type="scientific">Saccharomyces uvarum</name>
    <name type="common">Yeast</name>
    <name type="synonym">Saccharomyces bayanus var. uvarum</name>
    <dbReference type="NCBI Taxonomy" id="230603"/>
    <lineage>
        <taxon>Eukaryota</taxon>
        <taxon>Fungi</taxon>
        <taxon>Dikarya</taxon>
        <taxon>Ascomycota</taxon>
        <taxon>Saccharomycotina</taxon>
        <taxon>Saccharomycetes</taxon>
        <taxon>Saccharomycetales</taxon>
        <taxon>Saccharomycetaceae</taxon>
        <taxon>Saccharomyces</taxon>
    </lineage>
</organism>
<dbReference type="Pfam" id="PF04000">
    <property type="entry name" value="Sas10_Utp3"/>
    <property type="match status" value="1"/>
</dbReference>
<feature type="region of interest" description="Disordered" evidence="1">
    <location>
        <begin position="139"/>
        <end position="210"/>
    </location>
</feature>
<dbReference type="PANTHER" id="PTHR13237">
    <property type="entry name" value="SOMETHING ABOUT SILENCING PROTEIN 10-RELATED"/>
    <property type="match status" value="1"/>
</dbReference>
<dbReference type="EMBL" id="OX365916">
    <property type="protein sequence ID" value="CAI4060345.1"/>
    <property type="molecule type" value="Genomic_DNA"/>
</dbReference>
<feature type="compositionally biased region" description="Basic and acidic residues" evidence="1">
    <location>
        <begin position="179"/>
        <end position="196"/>
    </location>
</feature>
<evidence type="ECO:0000313" key="3">
    <source>
        <dbReference type="Proteomes" id="UP001162090"/>
    </source>
</evidence>
<feature type="compositionally biased region" description="Acidic residues" evidence="1">
    <location>
        <begin position="155"/>
        <end position="166"/>
    </location>
</feature>
<gene>
    <name evidence="2" type="primary">SUVC05G2110</name>
    <name evidence="2" type="ORF">SUVC_05G2110</name>
</gene>
<sequence length="358" mass="40557">MSELNTLLKEINGSLAATSESLEKLSGLYSNSDSDEASENNKMHEHLFSGTNKPAEKVSLLSLKNGSMLGYINSLMMLIGDRLDEKCKNPTALDARERSIQHRVVLERGVKPLEKKLSYQLDKLTRAYTKMEKEYKEAEKRALERSSLVSHGDGADSEDEDSSDEEMAYRPNTSGIINTDKKSSHRATAEEASKEENGEEDGDNESGVYRPPKITAVLPPQQTHFEDKFNAREHKDRSNKSRMQAMEEYIRESSDQPDWSTSIGADIVNHGRGGIKSSRDTEKERKVTSFEEDNFTRVNVTNKNDKRKQKQRERSARVNVIGGEDFGIFSSKRKLEDSTSRRGAKKTRSAWDRAQRRL</sequence>
<feature type="region of interest" description="Disordered" evidence="1">
    <location>
        <begin position="329"/>
        <end position="358"/>
    </location>
</feature>
<feature type="compositionally biased region" description="Basic and acidic residues" evidence="1">
    <location>
        <begin position="277"/>
        <end position="289"/>
    </location>
</feature>
<dbReference type="PANTHER" id="PTHR13237:SF9">
    <property type="entry name" value="NEUROGUIDIN"/>
    <property type="match status" value="1"/>
</dbReference>
<dbReference type="GO" id="GO:0032040">
    <property type="term" value="C:small-subunit processome"/>
    <property type="evidence" value="ECO:0007669"/>
    <property type="project" value="TreeGrafter"/>
</dbReference>
<proteinExistence type="predicted"/>
<protein>
    <recommendedName>
        <fullName evidence="4">Lcp5p</fullName>
    </recommendedName>
</protein>
<reference evidence="2" key="1">
    <citation type="submission" date="2022-10" db="EMBL/GenBank/DDBJ databases">
        <authorList>
            <person name="Byrne P K."/>
        </authorList>
    </citation>
    <scope>NUCLEOTIDE SEQUENCE</scope>
    <source>
        <strain evidence="2">CBS7001</strain>
    </source>
</reference>
<feature type="region of interest" description="Disordered" evidence="1">
    <location>
        <begin position="249"/>
        <end position="290"/>
    </location>
</feature>
<feature type="compositionally biased region" description="Basic and acidic residues" evidence="1">
    <location>
        <begin position="349"/>
        <end position="358"/>
    </location>
</feature>
<dbReference type="InterPro" id="IPR007146">
    <property type="entry name" value="Sas10/Utp3/C1D"/>
</dbReference>
<accession>A0AA35JFM7</accession>
<dbReference type="GO" id="GO:0000462">
    <property type="term" value="P:maturation of SSU-rRNA from tricistronic rRNA transcript (SSU-rRNA, 5.8S rRNA, LSU-rRNA)"/>
    <property type="evidence" value="ECO:0007669"/>
    <property type="project" value="TreeGrafter"/>
</dbReference>
<evidence type="ECO:0008006" key="4">
    <source>
        <dbReference type="Google" id="ProtNLM"/>
    </source>
</evidence>